<dbReference type="Pfam" id="PF00078">
    <property type="entry name" value="RVT_1"/>
    <property type="match status" value="1"/>
</dbReference>
<dbReference type="GO" id="GO:0003824">
    <property type="term" value="F:catalytic activity"/>
    <property type="evidence" value="ECO:0007669"/>
    <property type="project" value="InterPro"/>
</dbReference>
<feature type="domain" description="Reverse transcriptase" evidence="1">
    <location>
        <begin position="497"/>
        <end position="712"/>
    </location>
</feature>
<organism evidence="3 4">
    <name type="scientific">Daphnia sinensis</name>
    <dbReference type="NCBI Taxonomy" id="1820382"/>
    <lineage>
        <taxon>Eukaryota</taxon>
        <taxon>Metazoa</taxon>
        <taxon>Ecdysozoa</taxon>
        <taxon>Arthropoda</taxon>
        <taxon>Crustacea</taxon>
        <taxon>Branchiopoda</taxon>
        <taxon>Diplostraca</taxon>
        <taxon>Cladocera</taxon>
        <taxon>Anomopoda</taxon>
        <taxon>Daphniidae</taxon>
        <taxon>Daphnia</taxon>
        <taxon>Daphnia similis group</taxon>
    </lineage>
</organism>
<evidence type="ECO:0000259" key="1">
    <source>
        <dbReference type="Pfam" id="PF00078"/>
    </source>
</evidence>
<sequence>MLNIITLNINGIKERSKQEFLNKFLLRYNPDFLCLQETNINNFKELHSAYLAIVNNNIENKRSGTIIMYKKEINVIKIEKEESGRIIRAQFENITIVNIYAPTQNEVAASRHLFFLHVLPKFLKANDENTIILGDFNCIIDERDREGIKNKINHQLKNVIDRLKYVDAFRTVSPNTNAYTFISPNGKSRIDRIYVQSKHKHNIKNCININFAYSDHVAVMLELGESVCKPVNKNILWKLNTSVLDDPDFQEEIEIFIIKAKRKLRKYQSITIWWEKEIKENFKKLSQMYCKIKTKEKNAMKEFYEKCLDQVKIEFDNGGKNLDDYYLFKSKLKEIHKVEENGKQVRGKLNYLINNEISTVANLIKEKNNGESRTIKNLENNGTQNEGIHKIIHDFYEELYTLKPHSKDQRWEVLENIQSILTDDINQQLVKEISENEVLNAINTLQEGKSPGIDGLPIEFYKKIWPLLKNEITEMYRFILNSQNLSKTQSTGIITLIHKGGSRSVLGNWRPISLLCSDYKILAKILTLRLKNILPNIISEEQTGGIKNRDITQNLITFRNIIEHFSTQEQYDSEIGKKFPLDFEKAYDIVDRTFLYQVLVKFGFQDTFINYIKILYESSTISKVFINKAFGKEIYLQRGVRQGCPLAMYLYILFIEPFLKLIKKQIKPIKIAQASHQVSAFVDDVSVFIDSPEELKKLEQCIKIVEKATIQESIKKNLIF</sequence>
<accession>A0AAD5PTK2</accession>
<dbReference type="PANTHER" id="PTHR19446">
    <property type="entry name" value="REVERSE TRANSCRIPTASES"/>
    <property type="match status" value="1"/>
</dbReference>
<dbReference type="Gene3D" id="3.60.10.10">
    <property type="entry name" value="Endonuclease/exonuclease/phosphatase"/>
    <property type="match status" value="1"/>
</dbReference>
<name>A0AAD5PTK2_9CRUS</name>
<evidence type="ECO:0000259" key="2">
    <source>
        <dbReference type="Pfam" id="PF03372"/>
    </source>
</evidence>
<gene>
    <name evidence="3" type="ORF">GHT06_013429</name>
</gene>
<dbReference type="CDD" id="cd09076">
    <property type="entry name" value="L1-EN"/>
    <property type="match status" value="1"/>
</dbReference>
<protein>
    <submittedName>
        <fullName evidence="3">Pol-like protein</fullName>
    </submittedName>
</protein>
<comment type="caution">
    <text evidence="3">The sequence shown here is derived from an EMBL/GenBank/DDBJ whole genome shotgun (WGS) entry which is preliminary data.</text>
</comment>
<proteinExistence type="predicted"/>
<keyword evidence="4" id="KW-1185">Reference proteome</keyword>
<feature type="domain" description="Endonuclease/exonuclease/phosphatase" evidence="2">
    <location>
        <begin position="5"/>
        <end position="216"/>
    </location>
</feature>
<dbReference type="AlphaFoldDB" id="A0AAD5PTK2"/>
<dbReference type="SUPFAM" id="SSF56219">
    <property type="entry name" value="DNase I-like"/>
    <property type="match status" value="1"/>
</dbReference>
<reference evidence="3 4" key="1">
    <citation type="submission" date="2022-05" db="EMBL/GenBank/DDBJ databases">
        <title>A multi-omics perspective on studying reproductive biology in Daphnia sinensis.</title>
        <authorList>
            <person name="Jia J."/>
        </authorList>
    </citation>
    <scope>NUCLEOTIDE SEQUENCE [LARGE SCALE GENOMIC DNA]</scope>
    <source>
        <strain evidence="3 4">WSL</strain>
    </source>
</reference>
<dbReference type="EMBL" id="WJBH02000004">
    <property type="protein sequence ID" value="KAI9559441.1"/>
    <property type="molecule type" value="Genomic_DNA"/>
</dbReference>
<evidence type="ECO:0000313" key="3">
    <source>
        <dbReference type="EMBL" id="KAI9559441.1"/>
    </source>
</evidence>
<dbReference type="CDD" id="cd01650">
    <property type="entry name" value="RT_nLTR_like"/>
    <property type="match status" value="1"/>
</dbReference>
<dbReference type="InterPro" id="IPR036691">
    <property type="entry name" value="Endo/exonu/phosph_ase_sf"/>
</dbReference>
<dbReference type="Pfam" id="PF03372">
    <property type="entry name" value="Exo_endo_phos"/>
    <property type="match status" value="1"/>
</dbReference>
<dbReference type="InterPro" id="IPR000477">
    <property type="entry name" value="RT_dom"/>
</dbReference>
<evidence type="ECO:0000313" key="4">
    <source>
        <dbReference type="Proteomes" id="UP000820818"/>
    </source>
</evidence>
<dbReference type="InterPro" id="IPR005135">
    <property type="entry name" value="Endo/exonuclease/phosphatase"/>
</dbReference>
<dbReference type="Proteomes" id="UP000820818">
    <property type="component" value="Linkage Group LG4"/>
</dbReference>